<dbReference type="GO" id="GO:0046983">
    <property type="term" value="F:protein dimerization activity"/>
    <property type="evidence" value="ECO:0007669"/>
    <property type="project" value="InterPro"/>
</dbReference>
<dbReference type="InterPro" id="IPR036890">
    <property type="entry name" value="HATPase_C_sf"/>
</dbReference>
<evidence type="ECO:0000256" key="7">
    <source>
        <dbReference type="ARBA" id="ARBA00022840"/>
    </source>
</evidence>
<keyword evidence="9" id="KW-0812">Transmembrane</keyword>
<name>A0A7Z0CGZ2_9MICO</name>
<comment type="catalytic activity">
    <reaction evidence="1">
        <text>ATP + protein L-histidine = ADP + protein N-phospho-L-histidine.</text>
        <dbReference type="EC" id="2.7.13.3"/>
    </reaction>
</comment>
<evidence type="ECO:0000313" key="13">
    <source>
        <dbReference type="Proteomes" id="UP000547973"/>
    </source>
</evidence>
<keyword evidence="7" id="KW-0067">ATP-binding</keyword>
<evidence type="ECO:0000256" key="3">
    <source>
        <dbReference type="ARBA" id="ARBA00022553"/>
    </source>
</evidence>
<dbReference type="Pfam" id="PF02518">
    <property type="entry name" value="HATPase_c"/>
    <property type="match status" value="1"/>
</dbReference>
<comment type="caution">
    <text evidence="12">The sequence shown here is derived from an EMBL/GenBank/DDBJ whole genome shotgun (WGS) entry which is preliminary data.</text>
</comment>
<dbReference type="Gene3D" id="3.30.565.10">
    <property type="entry name" value="Histidine kinase-like ATPase, C-terminal domain"/>
    <property type="match status" value="1"/>
</dbReference>
<dbReference type="Proteomes" id="UP000547973">
    <property type="component" value="Unassembled WGS sequence"/>
</dbReference>
<evidence type="ECO:0000259" key="11">
    <source>
        <dbReference type="Pfam" id="PF07730"/>
    </source>
</evidence>
<keyword evidence="3" id="KW-0597">Phosphoprotein</keyword>
<dbReference type="GO" id="GO:0005524">
    <property type="term" value="F:ATP binding"/>
    <property type="evidence" value="ECO:0007669"/>
    <property type="project" value="UniProtKB-KW"/>
</dbReference>
<keyword evidence="9" id="KW-1133">Transmembrane helix</keyword>
<organism evidence="12 13">
    <name type="scientific">Demequina lutea</name>
    <dbReference type="NCBI Taxonomy" id="431489"/>
    <lineage>
        <taxon>Bacteria</taxon>
        <taxon>Bacillati</taxon>
        <taxon>Actinomycetota</taxon>
        <taxon>Actinomycetes</taxon>
        <taxon>Micrococcales</taxon>
        <taxon>Demequinaceae</taxon>
        <taxon>Demequina</taxon>
    </lineage>
</organism>
<dbReference type="GO" id="GO:0000155">
    <property type="term" value="F:phosphorelay sensor kinase activity"/>
    <property type="evidence" value="ECO:0007669"/>
    <property type="project" value="InterPro"/>
</dbReference>
<feature type="domain" description="Signal transduction histidine kinase subgroup 3 dimerisation and phosphoacceptor" evidence="11">
    <location>
        <begin position="139"/>
        <end position="204"/>
    </location>
</feature>
<evidence type="ECO:0000313" key="12">
    <source>
        <dbReference type="EMBL" id="NYI40259.1"/>
    </source>
</evidence>
<keyword evidence="6 12" id="KW-0418">Kinase</keyword>
<feature type="domain" description="Histidine kinase/HSP90-like ATPase" evidence="10">
    <location>
        <begin position="255"/>
        <end position="341"/>
    </location>
</feature>
<feature type="transmembrane region" description="Helical" evidence="9">
    <location>
        <begin position="90"/>
        <end position="108"/>
    </location>
</feature>
<evidence type="ECO:0000259" key="10">
    <source>
        <dbReference type="Pfam" id="PF02518"/>
    </source>
</evidence>
<evidence type="ECO:0000256" key="9">
    <source>
        <dbReference type="SAM" id="Phobius"/>
    </source>
</evidence>
<evidence type="ECO:0000256" key="2">
    <source>
        <dbReference type="ARBA" id="ARBA00012438"/>
    </source>
</evidence>
<dbReference type="CDD" id="cd16917">
    <property type="entry name" value="HATPase_UhpB-NarQ-NarX-like"/>
    <property type="match status" value="1"/>
</dbReference>
<dbReference type="AlphaFoldDB" id="A0A7Z0CGZ2"/>
<evidence type="ECO:0000256" key="1">
    <source>
        <dbReference type="ARBA" id="ARBA00000085"/>
    </source>
</evidence>
<reference evidence="12 13" key="1">
    <citation type="submission" date="2020-07" db="EMBL/GenBank/DDBJ databases">
        <title>Sequencing the genomes of 1000 actinobacteria strains.</title>
        <authorList>
            <person name="Klenk H.-P."/>
        </authorList>
    </citation>
    <scope>NUCLEOTIDE SEQUENCE [LARGE SCALE GENOMIC DNA]</scope>
    <source>
        <strain evidence="12 13">DSM 19970</strain>
    </source>
</reference>
<dbReference type="PANTHER" id="PTHR24421:SF10">
    <property type="entry name" value="NITRATE_NITRITE SENSOR PROTEIN NARQ"/>
    <property type="match status" value="1"/>
</dbReference>
<gene>
    <name evidence="12" type="ORF">BKA03_000378</name>
</gene>
<keyword evidence="5" id="KW-0547">Nucleotide-binding</keyword>
<evidence type="ECO:0000256" key="8">
    <source>
        <dbReference type="ARBA" id="ARBA00023012"/>
    </source>
</evidence>
<dbReference type="PANTHER" id="PTHR24421">
    <property type="entry name" value="NITRATE/NITRITE SENSOR PROTEIN NARX-RELATED"/>
    <property type="match status" value="1"/>
</dbReference>
<proteinExistence type="predicted"/>
<keyword evidence="8" id="KW-0902">Two-component regulatory system</keyword>
<keyword evidence="13" id="KW-1185">Reference proteome</keyword>
<dbReference type="Gene3D" id="1.20.5.1930">
    <property type="match status" value="1"/>
</dbReference>
<evidence type="ECO:0000256" key="6">
    <source>
        <dbReference type="ARBA" id="ARBA00022777"/>
    </source>
</evidence>
<dbReference type="InterPro" id="IPR011712">
    <property type="entry name" value="Sig_transdc_His_kin_sub3_dim/P"/>
</dbReference>
<dbReference type="InterPro" id="IPR003594">
    <property type="entry name" value="HATPase_dom"/>
</dbReference>
<dbReference type="OrthoDB" id="227596at2"/>
<dbReference type="RefSeq" id="WP_062074762.1">
    <property type="nucleotide sequence ID" value="NZ_BBRC01000004.1"/>
</dbReference>
<dbReference type="EMBL" id="JACBZO010000001">
    <property type="protein sequence ID" value="NYI40259.1"/>
    <property type="molecule type" value="Genomic_DNA"/>
</dbReference>
<evidence type="ECO:0000256" key="5">
    <source>
        <dbReference type="ARBA" id="ARBA00022741"/>
    </source>
</evidence>
<accession>A0A7Z0CGZ2</accession>
<dbReference type="SUPFAM" id="SSF55874">
    <property type="entry name" value="ATPase domain of HSP90 chaperone/DNA topoisomerase II/histidine kinase"/>
    <property type="match status" value="1"/>
</dbReference>
<protein>
    <recommendedName>
        <fullName evidence="2">histidine kinase</fullName>
        <ecNumber evidence="2">2.7.13.3</ecNumber>
    </recommendedName>
</protein>
<keyword evidence="4" id="KW-0808">Transferase</keyword>
<keyword evidence="9" id="KW-0472">Membrane</keyword>
<evidence type="ECO:0000256" key="4">
    <source>
        <dbReference type="ARBA" id="ARBA00022679"/>
    </source>
</evidence>
<feature type="transmembrane region" description="Helical" evidence="9">
    <location>
        <begin position="56"/>
        <end position="78"/>
    </location>
</feature>
<dbReference type="InterPro" id="IPR050482">
    <property type="entry name" value="Sensor_HK_TwoCompSys"/>
</dbReference>
<sequence>MKRADQAQEKWFRRPLALIALIVLASAMGVAAILERGEPSPWPLPTLIGLFYATQYLPRPMAIGGSLFASASFFAASVGVVSEGALSPRALLLFQVPLIVGAIGIAIGTQRDYRLAAEERALRAEESRDSDSRRRVADERLRIARDLHDVIAHHMAVIKVQSSAAQHLLRDDPDAAAKALANVVDSSRDALEELHVMVGVLRSEPDDDDESTRPAPGLGQLDALIAQSSAAGLAVRRRDSGAARPLSPTLDLVAYRIVQEALTNAGKHGDATADVSLSFDPRRLTIVVSNPIPRQVLDSETADGEGFGLVGMRERAAAVGGTLSAGRSGGFFVVTATLPAANGGEQS</sequence>
<dbReference type="EC" id="2.7.13.3" evidence="2"/>
<dbReference type="Pfam" id="PF07730">
    <property type="entry name" value="HisKA_3"/>
    <property type="match status" value="1"/>
</dbReference>
<dbReference type="GO" id="GO:0016020">
    <property type="term" value="C:membrane"/>
    <property type="evidence" value="ECO:0007669"/>
    <property type="project" value="InterPro"/>
</dbReference>